<organism evidence="2 3">
    <name type="scientific">Sphaceloma murrayae</name>
    <dbReference type="NCBI Taxonomy" id="2082308"/>
    <lineage>
        <taxon>Eukaryota</taxon>
        <taxon>Fungi</taxon>
        <taxon>Dikarya</taxon>
        <taxon>Ascomycota</taxon>
        <taxon>Pezizomycotina</taxon>
        <taxon>Dothideomycetes</taxon>
        <taxon>Dothideomycetidae</taxon>
        <taxon>Myriangiales</taxon>
        <taxon>Elsinoaceae</taxon>
        <taxon>Sphaceloma</taxon>
    </lineage>
</organism>
<dbReference type="AlphaFoldDB" id="A0A2K1QRD0"/>
<feature type="region of interest" description="Disordered" evidence="1">
    <location>
        <begin position="1"/>
        <end position="36"/>
    </location>
</feature>
<name>A0A2K1QRD0_9PEZI</name>
<dbReference type="OrthoDB" id="3794033at2759"/>
<dbReference type="EMBL" id="NKHZ01000049">
    <property type="protein sequence ID" value="PNS17615.1"/>
    <property type="molecule type" value="Genomic_DNA"/>
</dbReference>
<evidence type="ECO:0000256" key="1">
    <source>
        <dbReference type="SAM" id="MobiDB-lite"/>
    </source>
</evidence>
<evidence type="ECO:0000313" key="3">
    <source>
        <dbReference type="Proteomes" id="UP000243797"/>
    </source>
</evidence>
<gene>
    <name evidence="2" type="ORF">CAC42_3010</name>
</gene>
<dbReference type="PANTHER" id="PTHR42085:SF2">
    <property type="entry name" value="F-BOX DOMAIN-CONTAINING PROTEIN"/>
    <property type="match status" value="1"/>
</dbReference>
<reference evidence="2 3" key="1">
    <citation type="submission" date="2017-06" db="EMBL/GenBank/DDBJ databases">
        <title>Draft genome sequence of a variant of Elsinoe murrayae.</title>
        <authorList>
            <person name="Cheng Q."/>
        </authorList>
    </citation>
    <scope>NUCLEOTIDE SEQUENCE [LARGE SCALE GENOMIC DNA]</scope>
    <source>
        <strain evidence="2 3">CQ-2017a</strain>
    </source>
</reference>
<dbReference type="InterPro" id="IPR038883">
    <property type="entry name" value="AN11006-like"/>
</dbReference>
<accession>A0A2K1QRD0</accession>
<feature type="compositionally biased region" description="Basic and acidic residues" evidence="1">
    <location>
        <begin position="13"/>
        <end position="36"/>
    </location>
</feature>
<comment type="caution">
    <text evidence="2">The sequence shown here is derived from an EMBL/GenBank/DDBJ whole genome shotgun (WGS) entry which is preliminary data.</text>
</comment>
<proteinExistence type="predicted"/>
<dbReference type="InParanoid" id="A0A2K1QRD0"/>
<keyword evidence="3" id="KW-1185">Reference proteome</keyword>
<evidence type="ECO:0000313" key="2">
    <source>
        <dbReference type="EMBL" id="PNS17615.1"/>
    </source>
</evidence>
<sequence>MAADESTINSRKRSYDESTKGDADTTQHGKQLRDLPRELRDQVYKESLISEHDIEVSTLRMRFEGTQPVFDPDDEAKATSLKGLNLGLLKADPMIAREAAQVFYSKNKFAFHGHRDWSVAVDWLRSIGEDNRRLLTNIELDVRQIHRAYQFSDGLREGYFQRRCSSRHPLLQCPNEDGTWPEGDVDDVDHTMEDVFTALTDCTDGAKLALHLRYVGGGYPGCFEDPSNIDETNDDNYFSMDLPNLIEAWRAKHSDPDKKRDIDVLWYIWGPIYEDKTVLDIIGDQLKTNGFDIIKDERLETTYDDPRNPGQKKTYRRLKVTMKRRALTGPIIQSDPNPYNEDKPPSIIREEARWNEEHGNGHMNEGLEEELMPGGSYEIRKV</sequence>
<protein>
    <submittedName>
        <fullName evidence="2">Uncharacterized protein</fullName>
    </submittedName>
</protein>
<feature type="region of interest" description="Disordered" evidence="1">
    <location>
        <begin position="357"/>
        <end position="382"/>
    </location>
</feature>
<dbReference type="Proteomes" id="UP000243797">
    <property type="component" value="Unassembled WGS sequence"/>
</dbReference>
<dbReference type="PANTHER" id="PTHR42085">
    <property type="entry name" value="F-BOX DOMAIN-CONTAINING PROTEIN"/>
    <property type="match status" value="1"/>
</dbReference>